<dbReference type="Pfam" id="PF08002">
    <property type="entry name" value="DUF1697"/>
    <property type="match status" value="1"/>
</dbReference>
<dbReference type="AlphaFoldDB" id="A0A0F9MIP6"/>
<gene>
    <name evidence="1" type="ORF">LCGC14_1378550</name>
</gene>
<comment type="caution">
    <text evidence="1">The sequence shown here is derived from an EMBL/GenBank/DDBJ whole genome shotgun (WGS) entry which is preliminary data.</text>
</comment>
<protein>
    <recommendedName>
        <fullName evidence="2">DUF1697 domain-containing protein</fullName>
    </recommendedName>
</protein>
<dbReference type="InterPro" id="IPR012545">
    <property type="entry name" value="DUF1697"/>
</dbReference>
<dbReference type="PANTHER" id="PTHR36439:SF1">
    <property type="entry name" value="DUF1697 DOMAIN-CONTAINING PROTEIN"/>
    <property type="match status" value="1"/>
</dbReference>
<dbReference type="EMBL" id="LAZR01008782">
    <property type="protein sequence ID" value="KKM76595.1"/>
    <property type="molecule type" value="Genomic_DNA"/>
</dbReference>
<accession>A0A0F9MIP6</accession>
<organism evidence="1">
    <name type="scientific">marine sediment metagenome</name>
    <dbReference type="NCBI Taxonomy" id="412755"/>
    <lineage>
        <taxon>unclassified sequences</taxon>
        <taxon>metagenomes</taxon>
        <taxon>ecological metagenomes</taxon>
    </lineage>
</organism>
<evidence type="ECO:0008006" key="2">
    <source>
        <dbReference type="Google" id="ProtNLM"/>
    </source>
</evidence>
<evidence type="ECO:0000313" key="1">
    <source>
        <dbReference type="EMBL" id="KKM76595.1"/>
    </source>
</evidence>
<dbReference type="PANTHER" id="PTHR36439">
    <property type="entry name" value="BLL4334 PROTEIN"/>
    <property type="match status" value="1"/>
</dbReference>
<sequence>MQTYIALLRGINVSGQKKIPMAELKTMMEGLGLQNVTTYIQSGNVVFTSEEQYNTISYLEEKIKKQIQETFAFEVPVLLKSKTSFEEIIRSNPYNDSEAIANKLVYFVLLQKIPEKEKVAAFQKEVYDNEDFLVKSECVYLLCRNGYGRAKLNNNRVERKLKVEATTRNYGTMMKLWEMATD</sequence>
<proteinExistence type="predicted"/>
<name>A0A0F9MIP6_9ZZZZ</name>
<dbReference type="PIRSF" id="PIRSF008502">
    <property type="entry name" value="UCP008502"/>
    <property type="match status" value="1"/>
</dbReference>
<reference evidence="1" key="1">
    <citation type="journal article" date="2015" name="Nature">
        <title>Complex archaea that bridge the gap between prokaryotes and eukaryotes.</title>
        <authorList>
            <person name="Spang A."/>
            <person name="Saw J.H."/>
            <person name="Jorgensen S.L."/>
            <person name="Zaremba-Niedzwiedzka K."/>
            <person name="Martijn J."/>
            <person name="Lind A.E."/>
            <person name="van Eijk R."/>
            <person name="Schleper C."/>
            <person name="Guy L."/>
            <person name="Ettema T.J."/>
        </authorList>
    </citation>
    <scope>NUCLEOTIDE SEQUENCE</scope>
</reference>
<dbReference type="Gene3D" id="3.30.70.1280">
    <property type="entry name" value="SP0830-like domains"/>
    <property type="match status" value="1"/>
</dbReference>
<dbReference type="SUPFAM" id="SSF160379">
    <property type="entry name" value="SP0830-like"/>
    <property type="match status" value="1"/>
</dbReference>